<dbReference type="AlphaFoldDB" id="A0AAE4WHY4"/>
<dbReference type="GO" id="GO:0006465">
    <property type="term" value="P:signal peptide processing"/>
    <property type="evidence" value="ECO:0007669"/>
    <property type="project" value="InterPro"/>
</dbReference>
<evidence type="ECO:0000256" key="4">
    <source>
        <dbReference type="ARBA" id="ARBA00022764"/>
    </source>
</evidence>
<dbReference type="GO" id="GO:0042597">
    <property type="term" value="C:periplasmic space"/>
    <property type="evidence" value="ECO:0007669"/>
    <property type="project" value="UniProtKB-SubCell"/>
</dbReference>
<dbReference type="Gene3D" id="2.10.109.10">
    <property type="entry name" value="Umud Fragment, subunit A"/>
    <property type="match status" value="1"/>
</dbReference>
<dbReference type="InterPro" id="IPR019533">
    <property type="entry name" value="Peptidase_S26"/>
</dbReference>
<evidence type="ECO:0000313" key="7">
    <source>
        <dbReference type="EMBL" id="MUZ60589.1"/>
    </source>
</evidence>
<dbReference type="Pfam" id="PF10502">
    <property type="entry name" value="Peptidase_S26"/>
    <property type="match status" value="1"/>
</dbReference>
<dbReference type="Proteomes" id="UP000436692">
    <property type="component" value="Unassembled WGS sequence"/>
</dbReference>
<evidence type="ECO:0000313" key="8">
    <source>
        <dbReference type="Proteomes" id="UP000436692"/>
    </source>
</evidence>
<keyword evidence="5" id="KW-0184">Conjugation</keyword>
<evidence type="ECO:0000256" key="2">
    <source>
        <dbReference type="ARBA" id="ARBA00005849"/>
    </source>
</evidence>
<evidence type="ECO:0000256" key="5">
    <source>
        <dbReference type="ARBA" id="ARBA00022971"/>
    </source>
</evidence>
<reference evidence="7 8" key="1">
    <citation type="submission" date="2019-12" db="EMBL/GenBank/DDBJ databases">
        <title>Whole-genome sequencing of Allorhizobium vitis.</title>
        <authorList>
            <person name="Gan H.M."/>
            <person name="Szegedi E."/>
            <person name="Burr T."/>
            <person name="Savka M.A."/>
        </authorList>
    </citation>
    <scope>NUCLEOTIDE SEQUENCE [LARGE SCALE GENOMIC DNA]</scope>
    <source>
        <strain evidence="7 8">CG989</strain>
    </source>
</reference>
<keyword evidence="4" id="KW-0574">Periplasm</keyword>
<proteinExistence type="inferred from homology"/>
<accession>A0AAE4WHY4</accession>
<comment type="subcellular location">
    <subcellularLocation>
        <location evidence="1">Periplasm</location>
    </subcellularLocation>
</comment>
<dbReference type="NCBIfam" id="NF010412">
    <property type="entry name" value="PRK13838.1"/>
    <property type="match status" value="1"/>
</dbReference>
<sequence>MNMAMPESTAMSRQRRRACVTLSVSAGLLIVLFAAGWIGGLRVNTTPSEPLGLWRIVPLTRAARSGETVFVCPPDNVTMREARQRGYLRPGLCPGGFGPLIKTVIAVAGQRVDVTDRVAIDGLPIPRSRIIEKDAQGRSLRHDLSGMVRAGEVYLHSDFISSWDSRYFGPVPVSGVLGLGQEVLTYAP</sequence>
<evidence type="ECO:0000256" key="3">
    <source>
        <dbReference type="ARBA" id="ARBA00022729"/>
    </source>
</evidence>
<protein>
    <submittedName>
        <fullName evidence="7">Conjugative transfer signal peptidase TraF</fullName>
    </submittedName>
</protein>
<evidence type="ECO:0000256" key="1">
    <source>
        <dbReference type="ARBA" id="ARBA00004418"/>
    </source>
</evidence>
<keyword evidence="3" id="KW-0732">Signal</keyword>
<feature type="domain" description="Peptidase S26" evidence="6">
    <location>
        <begin position="22"/>
        <end position="181"/>
    </location>
</feature>
<name>A0AAE4WHY4_AGRVI</name>
<gene>
    <name evidence="7" type="primary">traF</name>
    <name evidence="7" type="ORF">GOZ95_24475</name>
</gene>
<dbReference type="EMBL" id="WPHM01000018">
    <property type="protein sequence ID" value="MUZ60589.1"/>
    <property type="molecule type" value="Genomic_DNA"/>
</dbReference>
<dbReference type="InterPro" id="IPR036286">
    <property type="entry name" value="LexA/Signal_pep-like_sf"/>
</dbReference>
<organism evidence="7 8">
    <name type="scientific">Agrobacterium vitis</name>
    <name type="common">Rhizobium vitis</name>
    <dbReference type="NCBI Taxonomy" id="373"/>
    <lineage>
        <taxon>Bacteria</taxon>
        <taxon>Pseudomonadati</taxon>
        <taxon>Pseudomonadota</taxon>
        <taxon>Alphaproteobacteria</taxon>
        <taxon>Hyphomicrobiales</taxon>
        <taxon>Rhizobiaceae</taxon>
        <taxon>Rhizobium/Agrobacterium group</taxon>
        <taxon>Agrobacterium</taxon>
    </lineage>
</organism>
<comment type="caution">
    <text evidence="7">The sequence shown here is derived from an EMBL/GenBank/DDBJ whole genome shotgun (WGS) entry which is preliminary data.</text>
</comment>
<evidence type="ECO:0000259" key="6">
    <source>
        <dbReference type="Pfam" id="PF10502"/>
    </source>
</evidence>
<dbReference type="GO" id="GO:0004252">
    <property type="term" value="F:serine-type endopeptidase activity"/>
    <property type="evidence" value="ECO:0007669"/>
    <property type="project" value="InterPro"/>
</dbReference>
<dbReference type="InterPro" id="IPR014139">
    <property type="entry name" value="Peptidase_S26C_TraF"/>
</dbReference>
<dbReference type="NCBIfam" id="TIGR02771">
    <property type="entry name" value="TraF_Ti"/>
    <property type="match status" value="1"/>
</dbReference>
<comment type="similarity">
    <text evidence="2">Belongs to the peptidase S26C family.</text>
</comment>
<dbReference type="SUPFAM" id="SSF51306">
    <property type="entry name" value="LexA/Signal peptidase"/>
    <property type="match status" value="1"/>
</dbReference>